<evidence type="ECO:0000256" key="15">
    <source>
        <dbReference type="SAM" id="Phobius"/>
    </source>
</evidence>
<keyword evidence="19" id="KW-1185">Reference proteome</keyword>
<evidence type="ECO:0000256" key="10">
    <source>
        <dbReference type="ARBA" id="ARBA00023114"/>
    </source>
</evidence>
<keyword evidence="7" id="KW-0732">Signal</keyword>
<dbReference type="GO" id="GO:0015288">
    <property type="term" value="F:porin activity"/>
    <property type="evidence" value="ECO:0007669"/>
    <property type="project" value="UniProtKB-KW"/>
</dbReference>
<dbReference type="PANTHER" id="PTHR33619">
    <property type="entry name" value="POLYSACCHARIDE EXPORT PROTEIN GFCE-RELATED"/>
    <property type="match status" value="1"/>
</dbReference>
<comment type="subcellular location">
    <subcellularLocation>
        <location evidence="1">Cell outer membrane</location>
        <topology evidence="1">Multi-pass membrane protein</topology>
    </subcellularLocation>
</comment>
<sequence length="226" mass="24896">MRLPVLKLKTSSISTCFIIRSLSITVVFFSFITITSCGLFHSQHSEVPPEQRQIDVQKDYFYQIAPGDIVDIFVWGIEELSGSVPVRPDGMLTTRLAEDMPASGKTPSQLARDLEKQFATYVRAPIVTITVNGFTGLSSQQVRVIGEAAKPFAVPFRKHMTLLDVMIAVGGLTEFAAGNKAVLVRTLKNKPQSYALRINDLIRDGDISANLSLLPGDVIIIPEAWF</sequence>
<keyword evidence="14" id="KW-0449">Lipoprotein</keyword>
<evidence type="ECO:0000313" key="18">
    <source>
        <dbReference type="EMBL" id="MBB1127432.1"/>
    </source>
</evidence>
<comment type="caution">
    <text evidence="18">The sequence shown here is derived from an EMBL/GenBank/DDBJ whole genome shotgun (WGS) entry which is preliminary data.</text>
</comment>
<keyword evidence="11 15" id="KW-0472">Membrane</keyword>
<keyword evidence="8" id="KW-0625">Polysaccharide transport</keyword>
<keyword evidence="15" id="KW-1133">Transmembrane helix</keyword>
<evidence type="ECO:0000256" key="14">
    <source>
        <dbReference type="ARBA" id="ARBA00023288"/>
    </source>
</evidence>
<evidence type="ECO:0000256" key="4">
    <source>
        <dbReference type="ARBA" id="ARBA00022452"/>
    </source>
</evidence>
<dbReference type="GO" id="GO:0046930">
    <property type="term" value="C:pore complex"/>
    <property type="evidence" value="ECO:0007669"/>
    <property type="project" value="UniProtKB-KW"/>
</dbReference>
<protein>
    <submittedName>
        <fullName evidence="18">Polysaccharide biosynthesis/export family protein</fullName>
    </submittedName>
</protein>
<keyword evidence="5" id="KW-0762">Sugar transport</keyword>
<evidence type="ECO:0000256" key="13">
    <source>
        <dbReference type="ARBA" id="ARBA00023237"/>
    </source>
</evidence>
<dbReference type="AlphaFoldDB" id="A0A839HR34"/>
<name>A0A839HR34_9GAMM</name>
<evidence type="ECO:0000256" key="9">
    <source>
        <dbReference type="ARBA" id="ARBA00023065"/>
    </source>
</evidence>
<accession>A0A839HR34</accession>
<organism evidence="18 19">
    <name type="scientific">Thiospirillum jenense</name>
    <dbReference type="NCBI Taxonomy" id="1653858"/>
    <lineage>
        <taxon>Bacteria</taxon>
        <taxon>Pseudomonadati</taxon>
        <taxon>Pseudomonadota</taxon>
        <taxon>Gammaproteobacteria</taxon>
        <taxon>Chromatiales</taxon>
        <taxon>Chromatiaceae</taxon>
        <taxon>Thiospirillum</taxon>
    </lineage>
</organism>
<evidence type="ECO:0000256" key="1">
    <source>
        <dbReference type="ARBA" id="ARBA00004571"/>
    </source>
</evidence>
<dbReference type="Gene3D" id="3.30.1950.10">
    <property type="entry name" value="wza like domain"/>
    <property type="match status" value="1"/>
</dbReference>
<evidence type="ECO:0000256" key="2">
    <source>
        <dbReference type="ARBA" id="ARBA00009450"/>
    </source>
</evidence>
<dbReference type="InterPro" id="IPR017477">
    <property type="entry name" value="PEP-CTERM_polysacc_export"/>
</dbReference>
<evidence type="ECO:0000259" key="16">
    <source>
        <dbReference type="Pfam" id="PF02563"/>
    </source>
</evidence>
<comment type="similarity">
    <text evidence="2">Belongs to the BexD/CtrA/VexA family.</text>
</comment>
<evidence type="ECO:0000256" key="12">
    <source>
        <dbReference type="ARBA" id="ARBA00023139"/>
    </source>
</evidence>
<dbReference type="NCBIfam" id="TIGR03027">
    <property type="entry name" value="pepcterm_export"/>
    <property type="match status" value="1"/>
</dbReference>
<dbReference type="InterPro" id="IPR054765">
    <property type="entry name" value="SLBB_dom"/>
</dbReference>
<dbReference type="Pfam" id="PF22461">
    <property type="entry name" value="SLBB_2"/>
    <property type="match status" value="1"/>
</dbReference>
<dbReference type="GO" id="GO:0009279">
    <property type="term" value="C:cell outer membrane"/>
    <property type="evidence" value="ECO:0007669"/>
    <property type="project" value="UniProtKB-SubCell"/>
</dbReference>
<dbReference type="GO" id="GO:0006811">
    <property type="term" value="P:monoatomic ion transport"/>
    <property type="evidence" value="ECO:0007669"/>
    <property type="project" value="UniProtKB-KW"/>
</dbReference>
<gene>
    <name evidence="18" type="ORF">HUK38_14610</name>
</gene>
<dbReference type="GO" id="GO:0015159">
    <property type="term" value="F:polysaccharide transmembrane transporter activity"/>
    <property type="evidence" value="ECO:0007669"/>
    <property type="project" value="InterPro"/>
</dbReference>
<evidence type="ECO:0000256" key="3">
    <source>
        <dbReference type="ARBA" id="ARBA00022448"/>
    </source>
</evidence>
<keyword evidence="9" id="KW-0406">Ion transport</keyword>
<dbReference type="Proteomes" id="UP000548632">
    <property type="component" value="Unassembled WGS sequence"/>
</dbReference>
<keyword evidence="4" id="KW-1134">Transmembrane beta strand</keyword>
<keyword evidence="13" id="KW-0998">Cell outer membrane</keyword>
<feature type="domain" description="Polysaccharide export protein N-terminal" evidence="16">
    <location>
        <begin position="58"/>
        <end position="131"/>
    </location>
</feature>
<evidence type="ECO:0000259" key="17">
    <source>
        <dbReference type="Pfam" id="PF22461"/>
    </source>
</evidence>
<evidence type="ECO:0000256" key="5">
    <source>
        <dbReference type="ARBA" id="ARBA00022597"/>
    </source>
</evidence>
<dbReference type="PANTHER" id="PTHR33619:SF3">
    <property type="entry name" value="POLYSACCHARIDE EXPORT PROTEIN GFCE-RELATED"/>
    <property type="match status" value="1"/>
</dbReference>
<dbReference type="Pfam" id="PF02563">
    <property type="entry name" value="Poly_export"/>
    <property type="match status" value="1"/>
</dbReference>
<feature type="domain" description="SLBB" evidence="17">
    <location>
        <begin position="140"/>
        <end position="221"/>
    </location>
</feature>
<dbReference type="EMBL" id="JABVCQ010000084">
    <property type="protein sequence ID" value="MBB1127432.1"/>
    <property type="molecule type" value="Genomic_DNA"/>
</dbReference>
<evidence type="ECO:0000256" key="6">
    <source>
        <dbReference type="ARBA" id="ARBA00022692"/>
    </source>
</evidence>
<keyword evidence="10" id="KW-0626">Porin</keyword>
<evidence type="ECO:0000256" key="8">
    <source>
        <dbReference type="ARBA" id="ARBA00023047"/>
    </source>
</evidence>
<keyword evidence="6 15" id="KW-0812">Transmembrane</keyword>
<keyword evidence="12" id="KW-0564">Palmitate</keyword>
<evidence type="ECO:0000256" key="11">
    <source>
        <dbReference type="ARBA" id="ARBA00023136"/>
    </source>
</evidence>
<dbReference type="Gene3D" id="3.10.560.10">
    <property type="entry name" value="Outer membrane lipoprotein wza domain like"/>
    <property type="match status" value="1"/>
</dbReference>
<evidence type="ECO:0000313" key="19">
    <source>
        <dbReference type="Proteomes" id="UP000548632"/>
    </source>
</evidence>
<evidence type="ECO:0000256" key="7">
    <source>
        <dbReference type="ARBA" id="ARBA00022729"/>
    </source>
</evidence>
<reference evidence="18 19" key="1">
    <citation type="journal article" date="2020" name="Arch. Microbiol.">
        <title>The genome sequence of the giant phototrophic gammaproteobacterium Thiospirillum jenense gives insight into its physiological properties and phylogenetic relationships.</title>
        <authorList>
            <person name="Imhoff J.F."/>
            <person name="Meyer T.E."/>
            <person name="Kyndt J.A."/>
        </authorList>
    </citation>
    <scope>NUCLEOTIDE SEQUENCE [LARGE SCALE GENOMIC DNA]</scope>
    <source>
        <strain evidence="18 19">DSM 216</strain>
    </source>
</reference>
<dbReference type="InterPro" id="IPR003715">
    <property type="entry name" value="Poly_export_N"/>
</dbReference>
<feature type="transmembrane region" description="Helical" evidence="15">
    <location>
        <begin position="21"/>
        <end position="41"/>
    </location>
</feature>
<keyword evidence="3" id="KW-0813">Transport</keyword>
<proteinExistence type="inferred from homology"/>
<dbReference type="InterPro" id="IPR049712">
    <property type="entry name" value="Poly_export"/>
</dbReference>